<feature type="transmembrane region" description="Helical" evidence="2">
    <location>
        <begin position="348"/>
        <end position="372"/>
    </location>
</feature>
<keyword evidence="2" id="KW-0472">Membrane</keyword>
<organism evidence="4 5">
    <name type="scientific">Rhodanobacter soli</name>
    <dbReference type="NCBI Taxonomy" id="590609"/>
    <lineage>
        <taxon>Bacteria</taxon>
        <taxon>Pseudomonadati</taxon>
        <taxon>Pseudomonadota</taxon>
        <taxon>Gammaproteobacteria</taxon>
        <taxon>Lysobacterales</taxon>
        <taxon>Rhodanobacteraceae</taxon>
        <taxon>Rhodanobacter</taxon>
    </lineage>
</organism>
<gene>
    <name evidence="4" type="ORF">ABIE04_000146</name>
</gene>
<evidence type="ECO:0000313" key="4">
    <source>
        <dbReference type="EMBL" id="MET4567819.1"/>
    </source>
</evidence>
<feature type="region of interest" description="Disordered" evidence="1">
    <location>
        <begin position="184"/>
        <end position="263"/>
    </location>
</feature>
<evidence type="ECO:0000256" key="2">
    <source>
        <dbReference type="SAM" id="Phobius"/>
    </source>
</evidence>
<comment type="caution">
    <text evidence="4">The sequence shown here is derived from an EMBL/GenBank/DDBJ whole genome shotgun (WGS) entry which is preliminary data.</text>
</comment>
<keyword evidence="2" id="KW-1133">Transmembrane helix</keyword>
<keyword evidence="5" id="KW-1185">Reference proteome</keyword>
<name>A0ABV2PS04_9GAMM</name>
<proteinExistence type="predicted"/>
<feature type="signal peptide" evidence="3">
    <location>
        <begin position="1"/>
        <end position="30"/>
    </location>
</feature>
<feature type="compositionally biased region" description="Low complexity" evidence="1">
    <location>
        <begin position="184"/>
        <end position="229"/>
    </location>
</feature>
<accession>A0ABV2PS04</accession>
<evidence type="ECO:0000256" key="1">
    <source>
        <dbReference type="SAM" id="MobiDB-lite"/>
    </source>
</evidence>
<sequence length="373" mass="37018">MTSRFAGLRFAFALLICLAGCLSFPRTASAADRAGAAASCAAYLPTLTAYPTKRCEDRGLQANGSGLYVAVACQASGACHDATGFPYVYVPPNGCTAGQIVAPGTNYTQSSLTGEACTSGTTQCEMSFVLGGPNSGAQMLTGNSCPAQGTPKLGVVPAKATETVNADGSKTFCDPISGKCVTSSPGPVLAPASSSSSANNSTNTASTTHNPASSSSSTTTSTSTTTTTGDGSGTGSGNSTGVTTGTSSTRTDTPASASSTATKCTGGACDVGNADGNMGQMYTPGTDTPASVYGDFKAQVSASPIMSSASGFFSASGIGGACPTWHIPGNKYWGQAGFSFDFFCADGMLALLALAGYMVLAVGAFSAFRIAIY</sequence>
<protein>
    <submittedName>
        <fullName evidence="4">Uncharacterized protein</fullName>
    </submittedName>
</protein>
<evidence type="ECO:0000313" key="5">
    <source>
        <dbReference type="Proteomes" id="UP001549251"/>
    </source>
</evidence>
<keyword evidence="3" id="KW-0732">Signal</keyword>
<dbReference type="EMBL" id="JBEPSD010000001">
    <property type="protein sequence ID" value="MET4567819.1"/>
    <property type="molecule type" value="Genomic_DNA"/>
</dbReference>
<evidence type="ECO:0000256" key="3">
    <source>
        <dbReference type="SAM" id="SignalP"/>
    </source>
</evidence>
<keyword evidence="2" id="KW-0812">Transmembrane</keyword>
<feature type="chain" id="PRO_5046396588" evidence="3">
    <location>
        <begin position="31"/>
        <end position="373"/>
    </location>
</feature>
<dbReference type="Proteomes" id="UP001549251">
    <property type="component" value="Unassembled WGS sequence"/>
</dbReference>
<reference evidence="4 5" key="1">
    <citation type="submission" date="2024-06" db="EMBL/GenBank/DDBJ databases">
        <title>Sorghum-associated microbial communities from plants grown in Nebraska, USA.</title>
        <authorList>
            <person name="Schachtman D."/>
        </authorList>
    </citation>
    <scope>NUCLEOTIDE SEQUENCE [LARGE SCALE GENOMIC DNA]</scope>
    <source>
        <strain evidence="4 5">1757</strain>
    </source>
</reference>
<feature type="compositionally biased region" description="Low complexity" evidence="1">
    <location>
        <begin position="239"/>
        <end position="262"/>
    </location>
</feature>